<evidence type="ECO:0000256" key="1">
    <source>
        <dbReference type="SAM" id="MobiDB-lite"/>
    </source>
</evidence>
<reference evidence="2" key="1">
    <citation type="journal article" date="2007" name="PLoS Genet.">
        <title>Comparative Genomics of Large Mitochondria in Placozoans.</title>
        <authorList>
            <person name="Signorovitch A.Y."/>
            <person name="Buss L.W."/>
            <person name="Dellaporta S.L."/>
        </authorList>
    </citation>
    <scope>NUCLEOTIDE SEQUENCE</scope>
    <source>
        <strain evidence="2">BZ2423</strain>
    </source>
</reference>
<geneLocation type="mitochondrion" evidence="2"/>
<dbReference type="AlphaFoldDB" id="A2T448"/>
<dbReference type="EMBL" id="DQ889458">
    <property type="protein sequence ID" value="ABI53800.1"/>
    <property type="molecule type" value="Genomic_DNA"/>
</dbReference>
<proteinExistence type="predicted"/>
<organism evidence="2">
    <name type="scientific">Placozoan sp. BZ2423</name>
    <dbReference type="NCBI Taxonomy" id="401705"/>
    <lineage>
        <taxon>Eukaryota</taxon>
        <taxon>Metazoa</taxon>
        <taxon>Placozoa</taxon>
    </lineage>
</organism>
<keyword evidence="2" id="KW-0496">Mitochondrion</keyword>
<feature type="region of interest" description="Disordered" evidence="1">
    <location>
        <begin position="444"/>
        <end position="491"/>
    </location>
</feature>
<dbReference type="InterPro" id="IPR027434">
    <property type="entry name" value="Homing_endonucl"/>
</dbReference>
<protein>
    <submittedName>
        <fullName evidence="2">Uncharacterized protein</fullName>
    </submittedName>
</protein>
<accession>A2T448</accession>
<dbReference type="Gene3D" id="3.10.28.10">
    <property type="entry name" value="Homing endonucleases"/>
    <property type="match status" value="1"/>
</dbReference>
<sequence>MKKKRFYESLFTSAILRLGLKRGHGPGLKLPLGGRGAERRRWVAWLFSVSFIDRRAEGAYRSNFKQVKTVPPTGWPEIGLRRRYGGRWGFYVGAFGARLRPIGAPFGQPAGPFCVHLSHSFLSSWVLGLMDGAGVFKIIGAKKGTLRDALKSGCRPSVGWKNSPSDPPRIPSGFFRWLLFSSPFLKYNIKNNTGSKRSCPKMEFELILGPKEGATGYFLKKELGFGTISFDRKGSIKYHIKNGMHLNELWTPLAMPSILGRDPENPTGDPTFGLTGPVIKVLESAKGIEAVSSTRGSAPCIGTRPLLNRGANFNFETWLSGFFETTCSFQIELEKLHWSKMGKYNSCFFAKGRDPSNPGRPIRRAYPSFKLSFGIRADIAPPLFNPNRGGLNNVKLSIFVKHNNKIALSIIKNYFGGHIVKEGANPRGGWASVAPPLIPNSGGPGFAFHSNSTPKTHMTSKDAERRRRWSERSVPPRLLRRDPPGPIQDQRSIAPHPIAASFIYYLSNKKALKKLINVLERVKLKTKTRIEFLKWARIFRLIIESQTTSTPLTKRNKKRIKDFLKKLF</sequence>
<gene>
    <name evidence="2" type="primary">ORF568</name>
</gene>
<name>A2T448_9METZ</name>
<evidence type="ECO:0000313" key="2">
    <source>
        <dbReference type="EMBL" id="ABI53800.1"/>
    </source>
</evidence>